<feature type="transmembrane region" description="Helical" evidence="1">
    <location>
        <begin position="7"/>
        <end position="26"/>
    </location>
</feature>
<comment type="caution">
    <text evidence="2">The sequence shown here is derived from an EMBL/GenBank/DDBJ whole genome shotgun (WGS) entry which is preliminary data.</text>
</comment>
<evidence type="ECO:0000256" key="1">
    <source>
        <dbReference type="SAM" id="Phobius"/>
    </source>
</evidence>
<accession>A0ABS8W628</accession>
<name>A0ABS8W628_9GAMM</name>
<reference evidence="2 3" key="1">
    <citation type="journal article" date="2022" name="Environ. Microbiol. Rep.">
        <title>Eco-phylogenetic analyses reveal divergent evolution of vitamin B12 metabolism in the marine bacterial family 'Psychromonadaceae'.</title>
        <authorList>
            <person name="Jin X."/>
            <person name="Yang Y."/>
            <person name="Cao H."/>
            <person name="Gao B."/>
            <person name="Zhao Z."/>
        </authorList>
    </citation>
    <scope>NUCLEOTIDE SEQUENCE [LARGE SCALE GENOMIC DNA]</scope>
    <source>
        <strain evidence="2 3">MKS20</strain>
    </source>
</reference>
<protein>
    <recommendedName>
        <fullName evidence="4">Orphan protein</fullName>
    </recommendedName>
</protein>
<proteinExistence type="predicted"/>
<sequence>MKLSKKAWNNVLIFAVLGMIFIFNFSHKRMLNEEISSPKQTTLLPSHSMILTMQGPDYTIERIGRSWRSRPDIGLAPEQLNKMMNAWLSEPLATLELPTGQLPVSQFSQVYQFWLAGVDEPVSLTLYQLESGLVISNWQSQLLQLDELNIHKLLPK</sequence>
<evidence type="ECO:0008006" key="4">
    <source>
        <dbReference type="Google" id="ProtNLM"/>
    </source>
</evidence>
<keyword evidence="1" id="KW-0812">Transmembrane</keyword>
<keyword evidence="1" id="KW-0472">Membrane</keyword>
<evidence type="ECO:0000313" key="3">
    <source>
        <dbReference type="Proteomes" id="UP001201273"/>
    </source>
</evidence>
<keyword evidence="1" id="KW-1133">Transmembrane helix</keyword>
<evidence type="ECO:0000313" key="2">
    <source>
        <dbReference type="EMBL" id="MCE2593998.1"/>
    </source>
</evidence>
<gene>
    <name evidence="2" type="ORF">K6Y31_04110</name>
</gene>
<organism evidence="2 3">
    <name type="scientific">Motilimonas cestriensis</name>
    <dbReference type="NCBI Taxonomy" id="2742685"/>
    <lineage>
        <taxon>Bacteria</taxon>
        <taxon>Pseudomonadati</taxon>
        <taxon>Pseudomonadota</taxon>
        <taxon>Gammaproteobacteria</taxon>
        <taxon>Alteromonadales</taxon>
        <taxon>Alteromonadales genera incertae sedis</taxon>
        <taxon>Motilimonas</taxon>
    </lineage>
</organism>
<keyword evidence="3" id="KW-1185">Reference proteome</keyword>
<dbReference type="Proteomes" id="UP001201273">
    <property type="component" value="Unassembled WGS sequence"/>
</dbReference>
<dbReference type="EMBL" id="JAIMJA010000003">
    <property type="protein sequence ID" value="MCE2593998.1"/>
    <property type="molecule type" value="Genomic_DNA"/>
</dbReference>